<protein>
    <submittedName>
        <fullName evidence="2">Uncharacterized protein</fullName>
    </submittedName>
</protein>
<dbReference type="EMBL" id="UINC01028213">
    <property type="protein sequence ID" value="SVB08798.1"/>
    <property type="molecule type" value="Genomic_DNA"/>
</dbReference>
<organism evidence="2">
    <name type="scientific">marine metagenome</name>
    <dbReference type="NCBI Taxonomy" id="408172"/>
    <lineage>
        <taxon>unclassified sequences</taxon>
        <taxon>metagenomes</taxon>
        <taxon>ecological metagenomes</taxon>
    </lineage>
</organism>
<feature type="transmembrane region" description="Helical" evidence="1">
    <location>
        <begin position="12"/>
        <end position="33"/>
    </location>
</feature>
<evidence type="ECO:0000256" key="1">
    <source>
        <dbReference type="SAM" id="Phobius"/>
    </source>
</evidence>
<dbReference type="AlphaFoldDB" id="A0A382B4U8"/>
<evidence type="ECO:0000313" key="2">
    <source>
        <dbReference type="EMBL" id="SVB08798.1"/>
    </source>
</evidence>
<accession>A0A382B4U8</accession>
<name>A0A382B4U8_9ZZZZ</name>
<keyword evidence="1" id="KW-1133">Transmembrane helix</keyword>
<sequence length="34" mass="3536">VAVACPVFGSQQWSLVLAVAVGSATCALQCMVYY</sequence>
<keyword evidence="1" id="KW-0472">Membrane</keyword>
<keyword evidence="1" id="KW-0812">Transmembrane</keyword>
<gene>
    <name evidence="2" type="ORF">METZ01_LOCUS161652</name>
</gene>
<proteinExistence type="predicted"/>
<reference evidence="2" key="1">
    <citation type="submission" date="2018-05" db="EMBL/GenBank/DDBJ databases">
        <authorList>
            <person name="Lanie J.A."/>
            <person name="Ng W.-L."/>
            <person name="Kazmierczak K.M."/>
            <person name="Andrzejewski T.M."/>
            <person name="Davidsen T.M."/>
            <person name="Wayne K.J."/>
            <person name="Tettelin H."/>
            <person name="Glass J.I."/>
            <person name="Rusch D."/>
            <person name="Podicherti R."/>
            <person name="Tsui H.-C.T."/>
            <person name="Winkler M.E."/>
        </authorList>
    </citation>
    <scope>NUCLEOTIDE SEQUENCE</scope>
</reference>
<feature type="non-terminal residue" evidence="2">
    <location>
        <position position="1"/>
    </location>
</feature>